<dbReference type="CDD" id="cd02002">
    <property type="entry name" value="TPP_BFDC"/>
    <property type="match status" value="1"/>
</dbReference>
<dbReference type="InterPro" id="IPR045229">
    <property type="entry name" value="TPP_enz"/>
</dbReference>
<dbReference type="InterPro" id="IPR029061">
    <property type="entry name" value="THDP-binding"/>
</dbReference>
<dbReference type="CDD" id="cd07035">
    <property type="entry name" value="TPP_PYR_POX_like"/>
    <property type="match status" value="1"/>
</dbReference>
<reference evidence="5" key="1">
    <citation type="submission" date="2021-03" db="EMBL/GenBank/DDBJ databases">
        <title>Genome sequencing and assembly of Tianweitania sediminis.</title>
        <authorList>
            <person name="Chhetri G."/>
        </authorList>
    </citation>
    <scope>NUCLEOTIDE SEQUENCE</scope>
    <source>
        <strain evidence="5">Z8</strain>
    </source>
</reference>
<dbReference type="GO" id="GO:0030976">
    <property type="term" value="F:thiamine pyrophosphate binding"/>
    <property type="evidence" value="ECO:0007669"/>
    <property type="project" value="InterPro"/>
</dbReference>
<protein>
    <submittedName>
        <fullName evidence="5">Acetolactate synthase large subunit</fullName>
    </submittedName>
</protein>
<proteinExistence type="inferred from homology"/>
<dbReference type="GO" id="GO:0050660">
    <property type="term" value="F:flavin adenine dinucleotide binding"/>
    <property type="evidence" value="ECO:0007669"/>
    <property type="project" value="TreeGrafter"/>
</dbReference>
<dbReference type="GO" id="GO:0044281">
    <property type="term" value="P:small molecule metabolic process"/>
    <property type="evidence" value="ECO:0007669"/>
    <property type="project" value="UniProtKB-ARBA"/>
</dbReference>
<keyword evidence="6" id="KW-1185">Reference proteome</keyword>
<evidence type="ECO:0000256" key="2">
    <source>
        <dbReference type="ARBA" id="ARBA00023052"/>
    </source>
</evidence>
<dbReference type="NCBIfam" id="NF005760">
    <property type="entry name" value="PRK07586.1"/>
    <property type="match status" value="1"/>
</dbReference>
<evidence type="ECO:0000313" key="5">
    <source>
        <dbReference type="EMBL" id="MBP0437301.1"/>
    </source>
</evidence>
<comment type="similarity">
    <text evidence="1">Belongs to the TPP enzyme family.</text>
</comment>
<evidence type="ECO:0000259" key="4">
    <source>
        <dbReference type="Pfam" id="PF02776"/>
    </source>
</evidence>
<dbReference type="InterPro" id="IPR012001">
    <property type="entry name" value="Thiamin_PyroP_enz_TPP-bd_dom"/>
</dbReference>
<dbReference type="Proteomes" id="UP000666240">
    <property type="component" value="Unassembled WGS sequence"/>
</dbReference>
<comment type="caution">
    <text evidence="5">The sequence shown here is derived from an EMBL/GenBank/DDBJ whole genome shotgun (WGS) entry which is preliminary data.</text>
</comment>
<dbReference type="Pfam" id="PF02776">
    <property type="entry name" value="TPP_enzyme_N"/>
    <property type="match status" value="1"/>
</dbReference>
<dbReference type="GO" id="GO:0003984">
    <property type="term" value="F:acetolactate synthase activity"/>
    <property type="evidence" value="ECO:0007669"/>
    <property type="project" value="TreeGrafter"/>
</dbReference>
<gene>
    <name evidence="5" type="ORF">J5Y06_01385</name>
</gene>
<dbReference type="PANTHER" id="PTHR18968:SF86">
    <property type="entry name" value="ACETOLACTATE SYNTHASE LARGE SUBUNIT ILVX-RELATED"/>
    <property type="match status" value="1"/>
</dbReference>
<feature type="domain" description="Thiamine pyrophosphate enzyme N-terminal TPP-binding" evidence="4">
    <location>
        <begin position="8"/>
        <end position="112"/>
    </location>
</feature>
<evidence type="ECO:0000313" key="6">
    <source>
        <dbReference type="Proteomes" id="UP000666240"/>
    </source>
</evidence>
<dbReference type="PANTHER" id="PTHR18968">
    <property type="entry name" value="THIAMINE PYROPHOSPHATE ENZYMES"/>
    <property type="match status" value="1"/>
</dbReference>
<name>A0A8J7RHH1_9HYPH</name>
<feature type="domain" description="Thiamine pyrophosphate enzyme TPP-binding" evidence="3">
    <location>
        <begin position="381"/>
        <end position="519"/>
    </location>
</feature>
<dbReference type="RefSeq" id="WP_209333320.1">
    <property type="nucleotide sequence ID" value="NZ_JAGIYY010000001.1"/>
</dbReference>
<dbReference type="SUPFAM" id="SSF52518">
    <property type="entry name" value="Thiamin diphosphate-binding fold (THDP-binding)"/>
    <property type="match status" value="2"/>
</dbReference>
<dbReference type="AlphaFoldDB" id="A0A8J7RHH1"/>
<dbReference type="InterPro" id="IPR011766">
    <property type="entry name" value="TPP_enzyme_TPP-bd"/>
</dbReference>
<dbReference type="Pfam" id="PF02775">
    <property type="entry name" value="TPP_enzyme_C"/>
    <property type="match status" value="1"/>
</dbReference>
<dbReference type="Gene3D" id="3.40.50.970">
    <property type="match status" value="2"/>
</dbReference>
<evidence type="ECO:0000256" key="1">
    <source>
        <dbReference type="ARBA" id="ARBA00007812"/>
    </source>
</evidence>
<dbReference type="EMBL" id="JAGIYY010000001">
    <property type="protein sequence ID" value="MBP0437301.1"/>
    <property type="molecule type" value="Genomic_DNA"/>
</dbReference>
<evidence type="ECO:0000259" key="3">
    <source>
        <dbReference type="Pfam" id="PF02775"/>
    </source>
</evidence>
<sequence length="522" mass="55441">MTTEQQSNGAERLCETLIVQGVDVCFANPGTSEMHFVAALDRRPDMRCVLGLSEGVVTGAADGYGRMADKPAATLLHLGPGLANGLANLHNAKRARTPVINVVGDHATYHLKFDAPLASDIDGLARPMSDWVGRATHPDKLPSEAADAWEAAVSMPGVATLILPADIAWNKAQGGSIKPRQRAALPPVEMAKIKAAAADLRQPGRTVLLLGGRALRAGTLQRIAAICAKTGAEFMAETFNARIERGQGRVPVRKLPYYVDPALARLRGVERIILVDARPPVAFFAYPDKPSLMNEEGSRITTLVGHHEDLADAIERLADEVGAAETAPLPGGGVKEPPAFDPGPLTADTACAIVAASLPDGAIVTDESVSSGRMFFEASYNAPAHDYMQLTGGSIGIGLPLATGAAVACPDRRVVCLQADGSAMYTVQALWTQARERLDVTTVILSNRRYAILENEMANVGVQDYGANARRMLTFDDPALDWISLARGHGVEAARAQTGAELADLLRSSFRRRGPFLVEAVI</sequence>
<keyword evidence="2" id="KW-0786">Thiamine pyrophosphate</keyword>
<accession>A0A8J7RHH1</accession>
<organism evidence="5 6">
    <name type="scientific">Tianweitania sediminis</name>
    <dbReference type="NCBI Taxonomy" id="1502156"/>
    <lineage>
        <taxon>Bacteria</taxon>
        <taxon>Pseudomonadati</taxon>
        <taxon>Pseudomonadota</taxon>
        <taxon>Alphaproteobacteria</taxon>
        <taxon>Hyphomicrobiales</taxon>
        <taxon>Phyllobacteriaceae</taxon>
        <taxon>Tianweitania</taxon>
    </lineage>
</organism>